<reference evidence="2" key="1">
    <citation type="journal article" date="2022" name="Mol. Ecol. Resour.">
        <title>The genomes of chicory, endive, great burdock and yacon provide insights into Asteraceae palaeo-polyploidization history and plant inulin production.</title>
        <authorList>
            <person name="Fan W."/>
            <person name="Wang S."/>
            <person name="Wang H."/>
            <person name="Wang A."/>
            <person name="Jiang F."/>
            <person name="Liu H."/>
            <person name="Zhao H."/>
            <person name="Xu D."/>
            <person name="Zhang Y."/>
        </authorList>
    </citation>
    <scope>NUCLEOTIDE SEQUENCE [LARGE SCALE GENOMIC DNA]</scope>
    <source>
        <strain evidence="2">cv. Niubang</strain>
    </source>
</reference>
<evidence type="ECO:0000313" key="2">
    <source>
        <dbReference type="Proteomes" id="UP001055879"/>
    </source>
</evidence>
<comment type="caution">
    <text evidence="1">The sequence shown here is derived from an EMBL/GenBank/DDBJ whole genome shotgun (WGS) entry which is preliminary data.</text>
</comment>
<name>A0ACB8XJN2_ARCLA</name>
<dbReference type="Proteomes" id="UP001055879">
    <property type="component" value="Linkage Group LG17"/>
</dbReference>
<accession>A0ACB8XJN2</accession>
<protein>
    <submittedName>
        <fullName evidence="1">Uncharacterized protein</fullName>
    </submittedName>
</protein>
<keyword evidence="2" id="KW-1185">Reference proteome</keyword>
<gene>
    <name evidence="1" type="ORF">L6452_42726</name>
</gene>
<proteinExistence type="predicted"/>
<organism evidence="1 2">
    <name type="scientific">Arctium lappa</name>
    <name type="common">Greater burdock</name>
    <name type="synonym">Lappa major</name>
    <dbReference type="NCBI Taxonomy" id="4217"/>
    <lineage>
        <taxon>Eukaryota</taxon>
        <taxon>Viridiplantae</taxon>
        <taxon>Streptophyta</taxon>
        <taxon>Embryophyta</taxon>
        <taxon>Tracheophyta</taxon>
        <taxon>Spermatophyta</taxon>
        <taxon>Magnoliopsida</taxon>
        <taxon>eudicotyledons</taxon>
        <taxon>Gunneridae</taxon>
        <taxon>Pentapetalae</taxon>
        <taxon>asterids</taxon>
        <taxon>campanulids</taxon>
        <taxon>Asterales</taxon>
        <taxon>Asteraceae</taxon>
        <taxon>Carduoideae</taxon>
        <taxon>Cardueae</taxon>
        <taxon>Arctiinae</taxon>
        <taxon>Arctium</taxon>
    </lineage>
</organism>
<dbReference type="EMBL" id="CM042063">
    <property type="protein sequence ID" value="KAI3667657.1"/>
    <property type="molecule type" value="Genomic_DNA"/>
</dbReference>
<reference evidence="1 2" key="2">
    <citation type="journal article" date="2022" name="Mol. Ecol. Resour.">
        <title>The genomes of chicory, endive, great burdock and yacon provide insights into Asteraceae paleo-polyploidization history and plant inulin production.</title>
        <authorList>
            <person name="Fan W."/>
            <person name="Wang S."/>
            <person name="Wang H."/>
            <person name="Wang A."/>
            <person name="Jiang F."/>
            <person name="Liu H."/>
            <person name="Zhao H."/>
            <person name="Xu D."/>
            <person name="Zhang Y."/>
        </authorList>
    </citation>
    <scope>NUCLEOTIDE SEQUENCE [LARGE SCALE GENOMIC DNA]</scope>
    <source>
        <strain evidence="2">cv. Niubang</strain>
    </source>
</reference>
<sequence>MNQRLNFQRPTQKPFGYRKKEKNHVAMKVVKPKSHMKKKNVEDSVKIWIPKSTKAVSTAITNSVADGDSAARSNTTATNVNTANSVSTANKGNQQLKGKSIWHVDSGCSRHMTGNMSCLKNFKKIDGGHVAFGNTPDGGKISGKGDVTKGKMTFEDVFYVEQLRYNLLSVSQVCDKQHSILFTDSECIILAPGFKVVDEKMILLRTPRKDNVYCLDMESVSSDSSLNCLVSKASLDESSLWHRRMCHMNFKTINKLVKNNLVRGFPSKIYSCDDHCVACLKGKQYKTSHKSKEVNTISNSLHLLHMDLFGPTNVMSICKKSLCLVIVDDYSRFTWVYFLRTKDETSGLIKSFILRIDNQTNQKVKVITSDNGTEFKNIDLNTFCEEKGIERQYSAPRTPQQNGVAERRNMTLIEAARSLLADSKLPITFWAEVVNTACYVQNRVLVVKPKNKTPYELLNKRKPFIGFFKPFECPCTILNTKSHLAKFDSKADDGFLVGYSSQSKAYRVFNTSFRIIEESDNVKCNENTPNPIGPGPQWLFDIDSLTNSFGFSSDNYAGSGSGRSGATQAQDIIPQSVIFPMPIKEPVEFCEKETISEPIQSEEERREEESSVHKELEVTEVIPSADLNDSNLEVGINEEPSFQTRTQNNHPPEMVIGDISSPMITRNQSRLQEMQDQQHTILSCFLSQIEPKNAYDAMKDSSWIEAMQEELLQFKLQDVWDLVDLPKGHRAIGTKWIFRNKKDERGIVIRNKARLVAQGYTQEEGIDYDEVFAPVARVEAIRLFLTYASYMKFKVYQMDVNSVFLYGTIDEEVYVCQPPGFENPSYPDRVYKLKKTLYGLHQAPRPWYDTLSTYLLENGFERGIIDKTLFIKRSKKDILLVQIYVDDIIFGSTKDQMCRDFEELMHKSFKMSSMGELNFFLGLQTQSQITADLEGEDVDVHLYRSMIGSLMYLTASRPDIMFPVCVCARFQVKPKQSHLQAVKRIFRYLRGQPRLGLWYPYESSFDLIAYSDSDLGGANMDRKSISGGCQLLGARLVSWQCKKQTTMSLSTTEAEYIAAASCCSQVPWIQNQMLDYRVTFLHTPIFIDNSSAISIVNNPVKHSKTKHIEIRYHFIRDCNEKKLIQVAKVHTDYQFADLFTKAFDVDLHKLQKEQEHSSSMASMAFIDEHNEIAMLQKPKQAAGFHQIVDFLKSSHIVHALTMSPTIYIEHQKQFWANATIVTENGVQILKTRVCDKPLSVTEEVIRICLRLDDVEVHTLMHCISKKTTGWSEFSSTIAYALVCLATARTYNFSKMIFSDLASNLGRKKSFYMYPRFVQEVITHELTDMPHFDEVYVPKIPKGKVFSNMKRSPLDSEGVDTPLFSTMMVVSHTEEGMAAGSRPSLDYPTASQSQPSHSISIPQSLLQKPTFPITQTYIRKKVKKAPSLLVPSPIEPLSPLRENSLLENIHRETTGVSPNPKEVLNEEMYEHMGEQTATTPANTEEDSGNINKTSPMATLNEKSFKGPRCQETKGVDSASARQKTSTSKRSNDPSKEGNTSGEGEDRYNYQELMDNMGNINLDVIK</sequence>
<evidence type="ECO:0000313" key="1">
    <source>
        <dbReference type="EMBL" id="KAI3667657.1"/>
    </source>
</evidence>